<accession>A0A9N8X1S9</accession>
<dbReference type="Proteomes" id="UP000789704">
    <property type="component" value="Unassembled WGS sequence"/>
</dbReference>
<name>A0A9N8X1S9_9BURK</name>
<protein>
    <recommendedName>
        <fullName evidence="3">Bacteriophage tail tape measure C-terminal domain-containing protein</fullName>
    </recommendedName>
</protein>
<comment type="caution">
    <text evidence="1">The sequence shown here is derived from an EMBL/GenBank/DDBJ whole genome shotgun (WGS) entry which is preliminary data.</text>
</comment>
<keyword evidence="2" id="KW-1185">Reference proteome</keyword>
<gene>
    <name evidence="1" type="ORF">LMG31841_03189</name>
</gene>
<evidence type="ECO:0000313" key="2">
    <source>
        <dbReference type="Proteomes" id="UP000789704"/>
    </source>
</evidence>
<organism evidence="1 2">
    <name type="scientific">Paraburkholderia saeva</name>
    <dbReference type="NCBI Taxonomy" id="2777537"/>
    <lineage>
        <taxon>Bacteria</taxon>
        <taxon>Pseudomonadati</taxon>
        <taxon>Pseudomonadota</taxon>
        <taxon>Betaproteobacteria</taxon>
        <taxon>Burkholderiales</taxon>
        <taxon>Burkholderiaceae</taxon>
        <taxon>Paraburkholderia</taxon>
    </lineage>
</organism>
<proteinExistence type="predicted"/>
<dbReference type="RefSeq" id="WP_228878375.1">
    <property type="nucleotide sequence ID" value="NZ_CAJQZC010000005.1"/>
</dbReference>
<dbReference type="EMBL" id="CAJQZC010000005">
    <property type="protein sequence ID" value="CAG4903118.1"/>
    <property type="molecule type" value="Genomic_DNA"/>
</dbReference>
<evidence type="ECO:0000313" key="1">
    <source>
        <dbReference type="EMBL" id="CAG4903118.1"/>
    </source>
</evidence>
<dbReference type="AlphaFoldDB" id="A0A9N8X1S9"/>
<reference evidence="1" key="1">
    <citation type="submission" date="2021-04" db="EMBL/GenBank/DDBJ databases">
        <authorList>
            <person name="Vanwijnsberghe S."/>
        </authorList>
    </citation>
    <scope>NUCLEOTIDE SEQUENCE</scope>
    <source>
        <strain evidence="1">LMG 31841</strain>
    </source>
</reference>
<evidence type="ECO:0008006" key="3">
    <source>
        <dbReference type="Google" id="ProtNLM"/>
    </source>
</evidence>
<sequence length="707" mass="75219">MASAGTLTFDIAADVSRLRTDMGKATKEINSALDSIRKSSAAEAAISGAEFAEEWAKAFSEKIMAAIDQGDAIGKLAQRIGTTTEALSALTYAGSFAGATVEDLTAGFKGMNKSLLDARDPLSEAASAYKSFGLNVAELQRMDPAEAFNEIAEAVSKYADGAQKGAAVNAIFGKSAQVLIPLLDGGKEGLAAAREEAEKLGLIISGSTARAMSDFNDDVDRLKKVSEGAAMQVAERLVPALDELVRSMGDANVAGGVWQQTLKWLGDNMSDLVLGAINLATGVGILGKAVADYGNVVDLVKQGQFKEAWYTAGDIEDKAGKDIDALKDRIGKAMDLQREMSNNPIDLGRGTDDWGTKKANDFTGAIDAAAAASKKAAKEADVFKSIMESIDQQAAKMVAMGDPFKEFLANPKLQSLPPELQQKLIDYEKQVLDTTDALKLQKAAQDAVTEGQQEALDDEIAAIDAREKFVKATLDSLDPTRQYIENIKAVDDALQHKTVTEKEAIAMEEYFEKRLQDDLSKKSQSEMLNQITDAINQFGKTSSDAFVDFIAGTGAASQSFSQMVSSMLVDIAKMLVYQTVFKSMFEGINSGVKGFGGVISDWAQSQAIGRMSGGPVEAGMLYEVNELPYRKEFFIPATSGKIVTDANGAGSGGTPVTINVRVNNDGTSRQDNPADDGRKATELAKRIAAVTRQVIATEKRSGGLLAS</sequence>